<dbReference type="EMBL" id="BJZV01000045">
    <property type="protein sequence ID" value="GEP12514.1"/>
    <property type="molecule type" value="Genomic_DNA"/>
</dbReference>
<gene>
    <name evidence="2" type="ORF">MGN01_43590</name>
</gene>
<dbReference type="OrthoDB" id="7998218at2"/>
<name>A0A512JRC9_9HYPH</name>
<reference evidence="2 3" key="1">
    <citation type="submission" date="2019-07" db="EMBL/GenBank/DDBJ databases">
        <title>Whole genome shotgun sequence of Methylobacterium gnaphalii NBRC 107716.</title>
        <authorList>
            <person name="Hosoyama A."/>
            <person name="Uohara A."/>
            <person name="Ohji S."/>
            <person name="Ichikawa N."/>
        </authorList>
    </citation>
    <scope>NUCLEOTIDE SEQUENCE [LARGE SCALE GENOMIC DNA]</scope>
    <source>
        <strain evidence="2 3">NBRC 107716</strain>
    </source>
</reference>
<dbReference type="Proteomes" id="UP000321750">
    <property type="component" value="Unassembled WGS sequence"/>
</dbReference>
<dbReference type="RefSeq" id="WP_147048875.1">
    <property type="nucleotide sequence ID" value="NZ_BJZV01000045.1"/>
</dbReference>
<evidence type="ECO:0000313" key="2">
    <source>
        <dbReference type="EMBL" id="GEP12514.1"/>
    </source>
</evidence>
<dbReference type="AlphaFoldDB" id="A0A512JRC9"/>
<feature type="compositionally biased region" description="Basic and acidic residues" evidence="1">
    <location>
        <begin position="93"/>
        <end position="102"/>
    </location>
</feature>
<evidence type="ECO:0000313" key="3">
    <source>
        <dbReference type="Proteomes" id="UP000321750"/>
    </source>
</evidence>
<protein>
    <recommendedName>
        <fullName evidence="4">DUF3618 domain-containing protein</fullName>
    </recommendedName>
</protein>
<organism evidence="2 3">
    <name type="scientific">Methylobacterium gnaphalii</name>
    <dbReference type="NCBI Taxonomy" id="1010610"/>
    <lineage>
        <taxon>Bacteria</taxon>
        <taxon>Pseudomonadati</taxon>
        <taxon>Pseudomonadota</taxon>
        <taxon>Alphaproteobacteria</taxon>
        <taxon>Hyphomicrobiales</taxon>
        <taxon>Methylobacteriaceae</taxon>
        <taxon>Methylobacterium</taxon>
    </lineage>
</organism>
<evidence type="ECO:0000256" key="1">
    <source>
        <dbReference type="SAM" id="MobiDB-lite"/>
    </source>
</evidence>
<comment type="caution">
    <text evidence="2">The sequence shown here is derived from an EMBL/GenBank/DDBJ whole genome shotgun (WGS) entry which is preliminary data.</text>
</comment>
<evidence type="ECO:0008006" key="4">
    <source>
        <dbReference type="Google" id="ProtNLM"/>
    </source>
</evidence>
<feature type="compositionally biased region" description="Basic and acidic residues" evidence="1">
    <location>
        <begin position="109"/>
        <end position="119"/>
    </location>
</feature>
<feature type="region of interest" description="Disordered" evidence="1">
    <location>
        <begin position="93"/>
        <end position="137"/>
    </location>
</feature>
<proteinExistence type="predicted"/>
<accession>A0A512JRC9</accession>
<sequence length="137" mass="15170">MTKSAEKLEQEIEASRSKLENTLDDLRSRLNTSTLTENLVGTHNPRAALNLLVQRVVNTVRIDPVPVLLIGAGLAFLAYDAVERGLERRRFLSDENSQRGSDHALPGNHPDRLNDKLDDALEESFPGSDPVSVKLTK</sequence>
<keyword evidence="3" id="KW-1185">Reference proteome</keyword>